<gene>
    <name evidence="2" type="ORF">NP493_35g05030</name>
</gene>
<feature type="signal peptide" evidence="1">
    <location>
        <begin position="1"/>
        <end position="17"/>
    </location>
</feature>
<sequence>MRMLPKLLLLFLPLVEGELEDPGPSPVVADEYWASEHHRFQFSDSIDALLQNDPLSYHSMGMAVPGTFVGEPESTGVELPWRQRRKGSDIIDVHKIALDKLSTRVHQMFRKIKEAALLSVEKTKDDYLGRLVLGGSVSRVEMSERDFPSPSLAQPTLAKYGVTRASSRETVIFPPLDKERLGSSMSGRLIYYPKPLPYPDKTLRRTTVHV</sequence>
<accession>A0AAD9PCX8</accession>
<comment type="caution">
    <text evidence="2">The sequence shown here is derived from an EMBL/GenBank/DDBJ whole genome shotgun (WGS) entry which is preliminary data.</text>
</comment>
<dbReference type="EMBL" id="JAODUO010000035">
    <property type="protein sequence ID" value="KAK2192287.1"/>
    <property type="molecule type" value="Genomic_DNA"/>
</dbReference>
<keyword evidence="3" id="KW-1185">Reference proteome</keyword>
<dbReference type="AlphaFoldDB" id="A0AAD9PCX8"/>
<reference evidence="2" key="1">
    <citation type="journal article" date="2023" name="Mol. Biol. Evol.">
        <title>Third-Generation Sequencing Reveals the Adaptive Role of the Epigenome in Three Deep-Sea Polychaetes.</title>
        <authorList>
            <person name="Perez M."/>
            <person name="Aroh O."/>
            <person name="Sun Y."/>
            <person name="Lan Y."/>
            <person name="Juniper S.K."/>
            <person name="Young C.R."/>
            <person name="Angers B."/>
            <person name="Qian P.Y."/>
        </authorList>
    </citation>
    <scope>NUCLEOTIDE SEQUENCE</scope>
    <source>
        <strain evidence="2">R07B-5</strain>
    </source>
</reference>
<protein>
    <submittedName>
        <fullName evidence="2">Uncharacterized protein</fullName>
    </submittedName>
</protein>
<feature type="chain" id="PRO_5042179883" evidence="1">
    <location>
        <begin position="18"/>
        <end position="210"/>
    </location>
</feature>
<keyword evidence="1" id="KW-0732">Signal</keyword>
<dbReference type="Proteomes" id="UP001209878">
    <property type="component" value="Unassembled WGS sequence"/>
</dbReference>
<evidence type="ECO:0000313" key="2">
    <source>
        <dbReference type="EMBL" id="KAK2192287.1"/>
    </source>
</evidence>
<evidence type="ECO:0000256" key="1">
    <source>
        <dbReference type="SAM" id="SignalP"/>
    </source>
</evidence>
<name>A0AAD9PCX8_RIDPI</name>
<organism evidence="2 3">
    <name type="scientific">Ridgeia piscesae</name>
    <name type="common">Tubeworm</name>
    <dbReference type="NCBI Taxonomy" id="27915"/>
    <lineage>
        <taxon>Eukaryota</taxon>
        <taxon>Metazoa</taxon>
        <taxon>Spiralia</taxon>
        <taxon>Lophotrochozoa</taxon>
        <taxon>Annelida</taxon>
        <taxon>Polychaeta</taxon>
        <taxon>Sedentaria</taxon>
        <taxon>Canalipalpata</taxon>
        <taxon>Sabellida</taxon>
        <taxon>Siboglinidae</taxon>
        <taxon>Ridgeia</taxon>
    </lineage>
</organism>
<proteinExistence type="predicted"/>
<evidence type="ECO:0000313" key="3">
    <source>
        <dbReference type="Proteomes" id="UP001209878"/>
    </source>
</evidence>